<comment type="similarity">
    <text evidence="2">Belongs to the AB hydrolase superfamily. FUS2 hydrolase family.</text>
</comment>
<protein>
    <submittedName>
        <fullName evidence="4">Unannotated protein</fullName>
    </submittedName>
</protein>
<reference evidence="4" key="1">
    <citation type="submission" date="2020-05" db="EMBL/GenBank/DDBJ databases">
        <authorList>
            <person name="Chiriac C."/>
            <person name="Salcher M."/>
            <person name="Ghai R."/>
            <person name="Kavagutti S V."/>
        </authorList>
    </citation>
    <scope>NUCLEOTIDE SEQUENCE</scope>
</reference>
<dbReference type="AlphaFoldDB" id="A0A6J5ZEH4"/>
<dbReference type="Gene3D" id="3.40.50.1820">
    <property type="entry name" value="alpha/beta hydrolase"/>
    <property type="match status" value="1"/>
</dbReference>
<dbReference type="InterPro" id="IPR050261">
    <property type="entry name" value="FrsA_esterase"/>
</dbReference>
<dbReference type="GO" id="GO:0016788">
    <property type="term" value="F:hydrolase activity, acting on ester bonds"/>
    <property type="evidence" value="ECO:0007669"/>
    <property type="project" value="UniProtKB-ARBA"/>
</dbReference>
<gene>
    <name evidence="4" type="ORF">UFOPK3547_00474</name>
</gene>
<dbReference type="InterPro" id="IPR000073">
    <property type="entry name" value="AB_hydrolase_1"/>
</dbReference>
<accession>A0A6J5ZEH4</accession>
<organism evidence="4">
    <name type="scientific">freshwater metagenome</name>
    <dbReference type="NCBI Taxonomy" id="449393"/>
    <lineage>
        <taxon>unclassified sequences</taxon>
        <taxon>metagenomes</taxon>
        <taxon>ecological metagenomes</taxon>
    </lineage>
</organism>
<keyword evidence="1" id="KW-0378">Hydrolase</keyword>
<evidence type="ECO:0000256" key="1">
    <source>
        <dbReference type="ARBA" id="ARBA00022801"/>
    </source>
</evidence>
<dbReference type="SUPFAM" id="SSF53474">
    <property type="entry name" value="alpha/beta-Hydrolases"/>
    <property type="match status" value="1"/>
</dbReference>
<evidence type="ECO:0000313" key="4">
    <source>
        <dbReference type="EMBL" id="CAB4339768.1"/>
    </source>
</evidence>
<dbReference type="Pfam" id="PF00561">
    <property type="entry name" value="Abhydrolase_1"/>
    <property type="match status" value="1"/>
</dbReference>
<name>A0A6J5ZEH4_9ZZZZ</name>
<dbReference type="PANTHER" id="PTHR22946">
    <property type="entry name" value="DIENELACTONE HYDROLASE DOMAIN-CONTAINING PROTEIN-RELATED"/>
    <property type="match status" value="1"/>
</dbReference>
<sequence length="303" mass="32946">MSVNLEELRIDCHGETIAAWQARPVDANGPVPCVVMGHGFSATRHDSLRPFIEAFADAGYGVLCFDYRYFGDSSGEPRQLADIASQQDDYRTVISYGRSLDWIDSERIVLFGSSFSGGHVVEIAAEDHRIAAVIAQSPFTDGRLQLKSAKPLTLVRGIVDGVIDSVGARLGRPPRMVRVAGPPGSYSLMNSPEAEPGFNRMVADGSPWRNEVAARIVLKTGSWRPILRAPRIECPLLVAICDNDQTTPPEAAERLALAAPLGEFRHYPIGHFELYWGEGFSAIVADEIEFLGRTVAPGLAVDA</sequence>
<dbReference type="InterPro" id="IPR029058">
    <property type="entry name" value="AB_hydrolase_fold"/>
</dbReference>
<feature type="domain" description="AB hydrolase-1" evidence="3">
    <location>
        <begin position="33"/>
        <end position="268"/>
    </location>
</feature>
<proteinExistence type="inferred from homology"/>
<dbReference type="PANTHER" id="PTHR22946:SF9">
    <property type="entry name" value="POLYKETIDE TRANSFERASE AF380"/>
    <property type="match status" value="1"/>
</dbReference>
<evidence type="ECO:0000259" key="3">
    <source>
        <dbReference type="Pfam" id="PF00561"/>
    </source>
</evidence>
<dbReference type="EMBL" id="CAESAN010000027">
    <property type="protein sequence ID" value="CAB4339768.1"/>
    <property type="molecule type" value="Genomic_DNA"/>
</dbReference>
<evidence type="ECO:0000256" key="2">
    <source>
        <dbReference type="ARBA" id="ARBA00038115"/>
    </source>
</evidence>